<dbReference type="EMBL" id="JAUQSZ010000017">
    <property type="protein sequence ID" value="MDO7844516.1"/>
    <property type="molecule type" value="Genomic_DNA"/>
</dbReference>
<accession>A0ABT9A3U7</accession>
<comment type="caution">
    <text evidence="2">The sequence shown here is derived from an EMBL/GenBank/DDBJ whole genome shotgun (WGS) entry which is preliminary data.</text>
</comment>
<dbReference type="Pfam" id="PF11233">
    <property type="entry name" value="DUF3035"/>
    <property type="match status" value="1"/>
</dbReference>
<evidence type="ECO:0000256" key="1">
    <source>
        <dbReference type="SAM" id="MobiDB-lite"/>
    </source>
</evidence>
<organism evidence="2 3">
    <name type="scientific">Sphingomonas immobilis</name>
    <dbReference type="NCBI Taxonomy" id="3063997"/>
    <lineage>
        <taxon>Bacteria</taxon>
        <taxon>Pseudomonadati</taxon>
        <taxon>Pseudomonadota</taxon>
        <taxon>Alphaproteobacteria</taxon>
        <taxon>Sphingomonadales</taxon>
        <taxon>Sphingomonadaceae</taxon>
        <taxon>Sphingomonas</taxon>
    </lineage>
</organism>
<sequence>MRKVAIVVGGLGLAAVLLSGCARQRIGRTSGPDEYAVARQAPLVIPPDFSLAPPQPGAARANDISPNAQALDALFGGAAARSGAETATIGAAGADSDDPGIRSSVDDPGTTVVDKGSTTRDLVAAPQGDGQAARASTSK</sequence>
<dbReference type="InterPro" id="IPR021395">
    <property type="entry name" value="DUF3035"/>
</dbReference>
<name>A0ABT9A3U7_9SPHN</name>
<feature type="region of interest" description="Disordered" evidence="1">
    <location>
        <begin position="90"/>
        <end position="139"/>
    </location>
</feature>
<keyword evidence="3" id="KW-1185">Reference proteome</keyword>
<proteinExistence type="predicted"/>
<gene>
    <name evidence="2" type="ORF">Q5H94_19455</name>
</gene>
<evidence type="ECO:0000313" key="2">
    <source>
        <dbReference type="EMBL" id="MDO7844516.1"/>
    </source>
</evidence>
<dbReference type="RefSeq" id="WP_304562914.1">
    <property type="nucleotide sequence ID" value="NZ_JAUQSZ010000017.1"/>
</dbReference>
<dbReference type="Proteomes" id="UP001176468">
    <property type="component" value="Unassembled WGS sequence"/>
</dbReference>
<reference evidence="2" key="1">
    <citation type="submission" date="2023-07" db="EMBL/GenBank/DDBJ databases">
        <authorList>
            <person name="Kim M.K."/>
        </authorList>
    </citation>
    <scope>NUCLEOTIDE SEQUENCE</scope>
    <source>
        <strain evidence="2">CA1-15</strain>
    </source>
</reference>
<evidence type="ECO:0000313" key="3">
    <source>
        <dbReference type="Proteomes" id="UP001176468"/>
    </source>
</evidence>
<protein>
    <submittedName>
        <fullName evidence="2">DUF3035 domain-containing protein</fullName>
    </submittedName>
</protein>
<dbReference type="PROSITE" id="PS51257">
    <property type="entry name" value="PROKAR_LIPOPROTEIN"/>
    <property type="match status" value="1"/>
</dbReference>